<keyword evidence="2" id="KW-0732">Signal</keyword>
<dbReference type="Proteomes" id="UP001237642">
    <property type="component" value="Unassembled WGS sequence"/>
</dbReference>
<evidence type="ECO:0000256" key="1">
    <source>
        <dbReference type="SAM" id="MobiDB-lite"/>
    </source>
</evidence>
<gene>
    <name evidence="3" type="ORF">POM88_008973</name>
</gene>
<evidence type="ECO:0000256" key="2">
    <source>
        <dbReference type="SAM" id="SignalP"/>
    </source>
</evidence>
<organism evidence="3 4">
    <name type="scientific">Heracleum sosnowskyi</name>
    <dbReference type="NCBI Taxonomy" id="360622"/>
    <lineage>
        <taxon>Eukaryota</taxon>
        <taxon>Viridiplantae</taxon>
        <taxon>Streptophyta</taxon>
        <taxon>Embryophyta</taxon>
        <taxon>Tracheophyta</taxon>
        <taxon>Spermatophyta</taxon>
        <taxon>Magnoliopsida</taxon>
        <taxon>eudicotyledons</taxon>
        <taxon>Gunneridae</taxon>
        <taxon>Pentapetalae</taxon>
        <taxon>asterids</taxon>
        <taxon>campanulids</taxon>
        <taxon>Apiales</taxon>
        <taxon>Apiaceae</taxon>
        <taxon>Apioideae</taxon>
        <taxon>apioid superclade</taxon>
        <taxon>Tordylieae</taxon>
        <taxon>Tordyliinae</taxon>
        <taxon>Heracleum</taxon>
    </lineage>
</organism>
<feature type="chain" id="PRO_5042147049" evidence="2">
    <location>
        <begin position="23"/>
        <end position="314"/>
    </location>
</feature>
<feature type="region of interest" description="Disordered" evidence="1">
    <location>
        <begin position="239"/>
        <end position="278"/>
    </location>
</feature>
<feature type="signal peptide" evidence="2">
    <location>
        <begin position="1"/>
        <end position="22"/>
    </location>
</feature>
<name>A0AAD8J782_9APIA</name>
<reference evidence="3" key="1">
    <citation type="submission" date="2023-02" db="EMBL/GenBank/DDBJ databases">
        <title>Genome of toxic invasive species Heracleum sosnowskyi carries increased number of genes despite the absence of recent whole-genome duplications.</title>
        <authorList>
            <person name="Schelkunov M."/>
            <person name="Shtratnikova V."/>
            <person name="Makarenko M."/>
            <person name="Klepikova A."/>
            <person name="Omelchenko D."/>
            <person name="Novikova G."/>
            <person name="Obukhova E."/>
            <person name="Bogdanov V."/>
            <person name="Penin A."/>
            <person name="Logacheva M."/>
        </authorList>
    </citation>
    <scope>NUCLEOTIDE SEQUENCE</scope>
    <source>
        <strain evidence="3">Hsosn_3</strain>
        <tissue evidence="3">Leaf</tissue>
    </source>
</reference>
<feature type="compositionally biased region" description="Basic and acidic residues" evidence="1">
    <location>
        <begin position="239"/>
        <end position="276"/>
    </location>
</feature>
<accession>A0AAD8J782</accession>
<proteinExistence type="predicted"/>
<evidence type="ECO:0000313" key="3">
    <source>
        <dbReference type="EMBL" id="KAK1399110.1"/>
    </source>
</evidence>
<dbReference type="AlphaFoldDB" id="A0AAD8J782"/>
<comment type="caution">
    <text evidence="3">The sequence shown here is derived from an EMBL/GenBank/DDBJ whole genome shotgun (WGS) entry which is preliminary data.</text>
</comment>
<sequence>MRKSCHFGATILLLQNLTSVSRQHNSAYPEAFNNYHLSASQQQTSFFICINRQCINMQCVYCYTDLQEKQSTSKGCRLLLIEIQVVTRKSIHGGALFVCSTALKRTSSTKGFSGIMESFTDLAKNGSYDYPPGYLPQSPLCPQVPIAQEKLEPQNKIRYAKHWRYSVTLNDEDEATIEQTMGKKATEELYKIAKRKIQEAERAEDEYFKAIFLEMKEAQLVARDEKIKRVDELMRLERERQEQEKRKEEREQEHEERERKQEERERKKEEREEILYEQRIMSTDTTKMDEIETEYYSLLKTSIIKKRRVTGFQL</sequence>
<evidence type="ECO:0000313" key="4">
    <source>
        <dbReference type="Proteomes" id="UP001237642"/>
    </source>
</evidence>
<dbReference type="EMBL" id="JAUIZM010000002">
    <property type="protein sequence ID" value="KAK1399110.1"/>
    <property type="molecule type" value="Genomic_DNA"/>
</dbReference>
<reference evidence="3" key="2">
    <citation type="submission" date="2023-05" db="EMBL/GenBank/DDBJ databases">
        <authorList>
            <person name="Schelkunov M.I."/>
        </authorList>
    </citation>
    <scope>NUCLEOTIDE SEQUENCE</scope>
    <source>
        <strain evidence="3">Hsosn_3</strain>
        <tissue evidence="3">Leaf</tissue>
    </source>
</reference>
<protein>
    <submittedName>
        <fullName evidence="3">Uncharacterized protein</fullName>
    </submittedName>
</protein>
<keyword evidence="4" id="KW-1185">Reference proteome</keyword>